<evidence type="ECO:0000313" key="2">
    <source>
        <dbReference type="EMBL" id="EDQ88350.1"/>
    </source>
</evidence>
<keyword evidence="3" id="KW-1185">Reference proteome</keyword>
<accession>A9V2C2</accession>
<protein>
    <submittedName>
        <fullName evidence="2">Uncharacterized protein</fullName>
    </submittedName>
</protein>
<organism evidence="2 3">
    <name type="scientific">Monosiga brevicollis</name>
    <name type="common">Choanoflagellate</name>
    <dbReference type="NCBI Taxonomy" id="81824"/>
    <lineage>
        <taxon>Eukaryota</taxon>
        <taxon>Choanoflagellata</taxon>
        <taxon>Craspedida</taxon>
        <taxon>Salpingoecidae</taxon>
        <taxon>Monosiga</taxon>
    </lineage>
</organism>
<feature type="compositionally biased region" description="Low complexity" evidence="1">
    <location>
        <begin position="16"/>
        <end position="28"/>
    </location>
</feature>
<evidence type="ECO:0000313" key="3">
    <source>
        <dbReference type="Proteomes" id="UP000001357"/>
    </source>
</evidence>
<dbReference type="InParanoid" id="A9V2C2"/>
<dbReference type="AlphaFoldDB" id="A9V2C2"/>
<gene>
    <name evidence="2" type="ORF">MONBRDRAFT_26427</name>
</gene>
<dbReference type="EMBL" id="CH991555">
    <property type="protein sequence ID" value="EDQ88350.1"/>
    <property type="molecule type" value="Genomic_DNA"/>
</dbReference>
<sequence length="531" mass="57701">MGQKQSRQKPASGSEGAAPPTGRARAPTVTKSIVFDTNEQADPVSSDHVYEYSPVRPTIKSGPISSASPYTPTTGGGISRGRAGSKYTHVLPGDYSELESDTPKLQVQGMSRLSTTEWRTIRRRARRPSKEVSGDVAQLLDSAARESPWYLLAFDRDSILALMETKAQLLGPGAFALLTSGQDFATLCYLDTQLRPVNVPVVNRAGLLALSITNVKGETPTFASLSSLVAAYARRKDKQLGVALNPAALLRDEVLTALAQPKSHAVQEDIYDNQANPLAPTGRAINAAGPAYDLGRAPATPVYDVGTADRTDNAATNYDLARAGDHAPGVAAYDMARHPTSTPAKITYEIPVELSMSQYETVTAEEEAEQEDLDGLAEAKAGPGDEGFISISSQSFGEEGPIRGVSFQPCQTDQWFFVGLSNVQRNFHGKRDQHYDDIDFCLFFMGSGRVTAREAEDEVGPYVNYQPSDVLGIVTRYDKRARAFKVVYTHNNTVFYESTRHVVFPLHVDQAFPPESLNNRLVTNVKFISSS</sequence>
<feature type="region of interest" description="Disordered" evidence="1">
    <location>
        <begin position="56"/>
        <end position="84"/>
    </location>
</feature>
<dbReference type="GeneID" id="5892120"/>
<reference evidence="2 3" key="1">
    <citation type="journal article" date="2008" name="Nature">
        <title>The genome of the choanoflagellate Monosiga brevicollis and the origin of metazoans.</title>
        <authorList>
            <consortium name="JGI Sequencing"/>
            <person name="King N."/>
            <person name="Westbrook M.J."/>
            <person name="Young S.L."/>
            <person name="Kuo A."/>
            <person name="Abedin M."/>
            <person name="Chapman J."/>
            <person name="Fairclough S."/>
            <person name="Hellsten U."/>
            <person name="Isogai Y."/>
            <person name="Letunic I."/>
            <person name="Marr M."/>
            <person name="Pincus D."/>
            <person name="Putnam N."/>
            <person name="Rokas A."/>
            <person name="Wright K.J."/>
            <person name="Zuzow R."/>
            <person name="Dirks W."/>
            <person name="Good M."/>
            <person name="Goodstein D."/>
            <person name="Lemons D."/>
            <person name="Li W."/>
            <person name="Lyons J.B."/>
            <person name="Morris A."/>
            <person name="Nichols S."/>
            <person name="Richter D.J."/>
            <person name="Salamov A."/>
            <person name="Bork P."/>
            <person name="Lim W.A."/>
            <person name="Manning G."/>
            <person name="Miller W.T."/>
            <person name="McGinnis W."/>
            <person name="Shapiro H."/>
            <person name="Tjian R."/>
            <person name="Grigoriev I.V."/>
            <person name="Rokhsar D."/>
        </authorList>
    </citation>
    <scope>NUCLEOTIDE SEQUENCE [LARGE SCALE GENOMIC DNA]</scope>
    <source>
        <strain evidence="3">MX1 / ATCC 50154</strain>
    </source>
</reference>
<dbReference type="Proteomes" id="UP000001357">
    <property type="component" value="Unassembled WGS sequence"/>
</dbReference>
<feature type="compositionally biased region" description="Polar residues" evidence="1">
    <location>
        <begin position="1"/>
        <end position="11"/>
    </location>
</feature>
<dbReference type="KEGG" id="mbr:MONBRDRAFT_26427"/>
<proteinExistence type="predicted"/>
<dbReference type="RefSeq" id="XP_001746943.1">
    <property type="nucleotide sequence ID" value="XM_001746891.1"/>
</dbReference>
<name>A9V2C2_MONBE</name>
<feature type="region of interest" description="Disordered" evidence="1">
    <location>
        <begin position="1"/>
        <end position="31"/>
    </location>
</feature>
<evidence type="ECO:0000256" key="1">
    <source>
        <dbReference type="SAM" id="MobiDB-lite"/>
    </source>
</evidence>
<dbReference type="OMA" id="HHAYDEV"/>
<feature type="compositionally biased region" description="Polar residues" evidence="1">
    <location>
        <begin position="63"/>
        <end position="73"/>
    </location>
</feature>